<dbReference type="AlphaFoldDB" id="A0A1F7YKN6"/>
<dbReference type="EMBL" id="MGGL01000001">
    <property type="protein sequence ID" value="OGM27906.1"/>
    <property type="molecule type" value="Genomic_DNA"/>
</dbReference>
<feature type="transmembrane region" description="Helical" evidence="2">
    <location>
        <begin position="91"/>
        <end position="111"/>
    </location>
</feature>
<keyword evidence="2" id="KW-1133">Transmembrane helix</keyword>
<sequence length="324" mass="36803">MDEKIKKYIEDNLAKGFTKEDIRGNLLAFGLKRDVVDNTFKELNAIASKENPPKETIQPPSETKESVTPPSQEIPVKTEQSEVNLPSKGRGLSLVILLFLILSVGLIVLVIPKLNLTSSNKLRRSSSVSEELENKYMPIWQQLYLEENKIDEEYFKKHIIAKEVDLKVNQLGENLWITYEFEIDWVTLQFIDGILIKPMGADHFYSLEELKDAAKPPTDKHPEVGELVEGVYYQINPIVKIDSIITKKEAEAKLKSCDPELKPAPSPIKFGRFEFKEHADYKTRLLYRGMMNALSKTSKMKVGEVDLSTGEVSCTETTSLLQNL</sequence>
<keyword evidence="2" id="KW-0812">Transmembrane</keyword>
<comment type="caution">
    <text evidence="3">The sequence shown here is derived from an EMBL/GenBank/DDBJ whole genome shotgun (WGS) entry which is preliminary data.</text>
</comment>
<accession>A0A1F7YKN6</accession>
<dbReference type="Proteomes" id="UP000179221">
    <property type="component" value="Unassembled WGS sequence"/>
</dbReference>
<reference evidence="3 4" key="1">
    <citation type="journal article" date="2016" name="Nat. Commun.">
        <title>Thousands of microbial genomes shed light on interconnected biogeochemical processes in an aquifer system.</title>
        <authorList>
            <person name="Anantharaman K."/>
            <person name="Brown C.T."/>
            <person name="Hug L.A."/>
            <person name="Sharon I."/>
            <person name="Castelle C.J."/>
            <person name="Probst A.J."/>
            <person name="Thomas B.C."/>
            <person name="Singh A."/>
            <person name="Wilkins M.J."/>
            <person name="Karaoz U."/>
            <person name="Brodie E.L."/>
            <person name="Williams K.H."/>
            <person name="Hubbard S.S."/>
            <person name="Banfield J.F."/>
        </authorList>
    </citation>
    <scope>NUCLEOTIDE SEQUENCE [LARGE SCALE GENOMIC DNA]</scope>
</reference>
<organism evidence="3 4">
    <name type="scientific">Candidatus Woesebacteria bacterium RIFCSPHIGHO2_01_FULL_40_22</name>
    <dbReference type="NCBI Taxonomy" id="1802499"/>
    <lineage>
        <taxon>Bacteria</taxon>
        <taxon>Candidatus Woeseibacteriota</taxon>
    </lineage>
</organism>
<evidence type="ECO:0000313" key="4">
    <source>
        <dbReference type="Proteomes" id="UP000179221"/>
    </source>
</evidence>
<feature type="compositionally biased region" description="Polar residues" evidence="1">
    <location>
        <begin position="58"/>
        <end position="71"/>
    </location>
</feature>
<evidence type="ECO:0000256" key="2">
    <source>
        <dbReference type="SAM" id="Phobius"/>
    </source>
</evidence>
<evidence type="ECO:0000313" key="3">
    <source>
        <dbReference type="EMBL" id="OGM27906.1"/>
    </source>
</evidence>
<feature type="region of interest" description="Disordered" evidence="1">
    <location>
        <begin position="47"/>
        <end position="82"/>
    </location>
</feature>
<evidence type="ECO:0000256" key="1">
    <source>
        <dbReference type="SAM" id="MobiDB-lite"/>
    </source>
</evidence>
<proteinExistence type="predicted"/>
<keyword evidence="2" id="KW-0472">Membrane</keyword>
<name>A0A1F7YKN6_9BACT</name>
<gene>
    <name evidence="3" type="ORF">A2628_03405</name>
</gene>
<protein>
    <submittedName>
        <fullName evidence="3">Uncharacterized protein</fullName>
    </submittedName>
</protein>